<dbReference type="STRING" id="930090.W6Z926"/>
<dbReference type="GeneID" id="19129359"/>
<dbReference type="InterPro" id="IPR026891">
    <property type="entry name" value="Fn3-like"/>
</dbReference>
<comment type="catalytic activity">
    <reaction evidence="1">
        <text>Hydrolysis of terminal, non-reducing beta-D-glucosyl residues with release of beta-D-glucose.</text>
        <dbReference type="EC" id="3.2.1.21"/>
    </reaction>
</comment>
<name>W6Z926_COCMI</name>
<evidence type="ECO:0000313" key="12">
    <source>
        <dbReference type="EMBL" id="EUC40181.1"/>
    </source>
</evidence>
<dbReference type="AlphaFoldDB" id="W6Z926"/>
<evidence type="ECO:0000259" key="11">
    <source>
        <dbReference type="Pfam" id="PF14310"/>
    </source>
</evidence>
<dbReference type="InterPro" id="IPR050288">
    <property type="entry name" value="Cellulose_deg_GH3"/>
</dbReference>
<dbReference type="eggNOG" id="ENOG502QR4D">
    <property type="taxonomic scope" value="Eukaryota"/>
</dbReference>
<keyword evidence="6 10" id="KW-0732">Signal</keyword>
<evidence type="ECO:0000313" key="13">
    <source>
        <dbReference type="Proteomes" id="UP000054032"/>
    </source>
</evidence>
<sequence length="249" mass="27456">MSFISATRILLVLLSIYSLPYAQIPDGLPIDDAKRHIVAPLIKLAKFERGPELPADVSKKHQVLSAINPPSWSNIFQGATEGVVLVKNYNHTLPWEKPKMPTLYGYDAHISFKNIPEVPNTKYSIYTDSRHFDAHNITLRFEFVFGLTYTTFEYAGLNIALADLDADASALPPSAPVVQGGIESLWDALVVVKAEITNTGFTSAPEVAHLYLVTPGAPAKQLPRSEKVPLEASESTTVYFDLTRRGFSI</sequence>
<dbReference type="EC" id="3.2.1.21" evidence="4"/>
<feature type="chain" id="PRO_5004889817" description="beta-glucosidase" evidence="10">
    <location>
        <begin position="23"/>
        <end position="249"/>
    </location>
</feature>
<dbReference type="KEGG" id="bor:COCMIDRAFT_9893"/>
<dbReference type="PANTHER" id="PTHR42715">
    <property type="entry name" value="BETA-GLUCOSIDASE"/>
    <property type="match status" value="1"/>
</dbReference>
<proteinExistence type="inferred from homology"/>
<dbReference type="GO" id="GO:0005576">
    <property type="term" value="C:extracellular region"/>
    <property type="evidence" value="ECO:0007669"/>
    <property type="project" value="UniProtKB-SubCell"/>
</dbReference>
<dbReference type="GO" id="GO:0008422">
    <property type="term" value="F:beta-glucosidase activity"/>
    <property type="evidence" value="ECO:0007669"/>
    <property type="project" value="UniProtKB-EC"/>
</dbReference>
<protein>
    <recommendedName>
        <fullName evidence="4">beta-glucosidase</fullName>
        <ecNumber evidence="4">3.2.1.21</ecNumber>
    </recommendedName>
</protein>
<dbReference type="RefSeq" id="XP_007693297.1">
    <property type="nucleotide sequence ID" value="XM_007695107.1"/>
</dbReference>
<comment type="function">
    <text evidence="9">Beta-glucosidases are one of a number of cellulolytic enzymes involved in the degradation of cellulosic biomass. Catalyzes the last step releasing glucose from the inhibitory cellobiose.</text>
</comment>
<dbReference type="GO" id="GO:0009251">
    <property type="term" value="P:glucan catabolic process"/>
    <property type="evidence" value="ECO:0007669"/>
    <property type="project" value="TreeGrafter"/>
</dbReference>
<evidence type="ECO:0000256" key="1">
    <source>
        <dbReference type="ARBA" id="ARBA00000448"/>
    </source>
</evidence>
<keyword evidence="13" id="KW-1185">Reference proteome</keyword>
<evidence type="ECO:0000256" key="7">
    <source>
        <dbReference type="ARBA" id="ARBA00022801"/>
    </source>
</evidence>
<evidence type="ECO:0000256" key="10">
    <source>
        <dbReference type="SAM" id="SignalP"/>
    </source>
</evidence>
<comment type="similarity">
    <text evidence="3">Belongs to the glycosyl hydrolase 3 family.</text>
</comment>
<evidence type="ECO:0000256" key="4">
    <source>
        <dbReference type="ARBA" id="ARBA00012744"/>
    </source>
</evidence>
<accession>W6Z926</accession>
<dbReference type="PANTHER" id="PTHR42715:SF12">
    <property type="entry name" value="BETA-GLUCOSIDASE G-RELATED"/>
    <property type="match status" value="1"/>
</dbReference>
<feature type="domain" description="Fibronectin type III-like" evidence="11">
    <location>
        <begin position="206"/>
        <end position="249"/>
    </location>
</feature>
<dbReference type="OrthoDB" id="4359105at2759"/>
<dbReference type="Pfam" id="PF14310">
    <property type="entry name" value="Fn3-like"/>
    <property type="match status" value="1"/>
</dbReference>
<comment type="subcellular location">
    <subcellularLocation>
        <location evidence="2">Secreted</location>
    </subcellularLocation>
</comment>
<evidence type="ECO:0000256" key="6">
    <source>
        <dbReference type="ARBA" id="ARBA00022729"/>
    </source>
</evidence>
<dbReference type="InterPro" id="IPR013783">
    <property type="entry name" value="Ig-like_fold"/>
</dbReference>
<dbReference type="Gene3D" id="2.60.40.10">
    <property type="entry name" value="Immunoglobulins"/>
    <property type="match status" value="1"/>
</dbReference>
<dbReference type="HOGENOM" id="CLU_1115579_0_0_1"/>
<evidence type="ECO:0000256" key="3">
    <source>
        <dbReference type="ARBA" id="ARBA00005336"/>
    </source>
</evidence>
<keyword evidence="7 12" id="KW-0378">Hydrolase</keyword>
<dbReference type="Proteomes" id="UP000054032">
    <property type="component" value="Unassembled WGS sequence"/>
</dbReference>
<evidence type="ECO:0000256" key="5">
    <source>
        <dbReference type="ARBA" id="ARBA00022525"/>
    </source>
</evidence>
<feature type="signal peptide" evidence="10">
    <location>
        <begin position="1"/>
        <end position="22"/>
    </location>
</feature>
<gene>
    <name evidence="12" type="ORF">COCMIDRAFT_9893</name>
</gene>
<evidence type="ECO:0000256" key="9">
    <source>
        <dbReference type="ARBA" id="ARBA00024983"/>
    </source>
</evidence>
<reference evidence="12 13" key="1">
    <citation type="journal article" date="2013" name="PLoS Genet.">
        <title>Comparative genome structure, secondary metabolite, and effector coding capacity across Cochliobolus pathogens.</title>
        <authorList>
            <person name="Condon B.J."/>
            <person name="Leng Y."/>
            <person name="Wu D."/>
            <person name="Bushley K.E."/>
            <person name="Ohm R.A."/>
            <person name="Otillar R."/>
            <person name="Martin J."/>
            <person name="Schackwitz W."/>
            <person name="Grimwood J."/>
            <person name="MohdZainudin N."/>
            <person name="Xue C."/>
            <person name="Wang R."/>
            <person name="Manning V.A."/>
            <person name="Dhillon B."/>
            <person name="Tu Z.J."/>
            <person name="Steffenson B.J."/>
            <person name="Salamov A."/>
            <person name="Sun H."/>
            <person name="Lowry S."/>
            <person name="LaButti K."/>
            <person name="Han J."/>
            <person name="Copeland A."/>
            <person name="Lindquist E."/>
            <person name="Barry K."/>
            <person name="Schmutz J."/>
            <person name="Baker S.E."/>
            <person name="Ciuffetti L.M."/>
            <person name="Grigoriev I.V."/>
            <person name="Zhong S."/>
            <person name="Turgeon B.G."/>
        </authorList>
    </citation>
    <scope>NUCLEOTIDE SEQUENCE [LARGE SCALE GENOMIC DNA]</scope>
    <source>
        <strain evidence="12 13">ATCC 44560</strain>
    </source>
</reference>
<evidence type="ECO:0000256" key="8">
    <source>
        <dbReference type="ARBA" id="ARBA00023295"/>
    </source>
</evidence>
<organism evidence="12 13">
    <name type="scientific">Bipolaris oryzae ATCC 44560</name>
    <dbReference type="NCBI Taxonomy" id="930090"/>
    <lineage>
        <taxon>Eukaryota</taxon>
        <taxon>Fungi</taxon>
        <taxon>Dikarya</taxon>
        <taxon>Ascomycota</taxon>
        <taxon>Pezizomycotina</taxon>
        <taxon>Dothideomycetes</taxon>
        <taxon>Pleosporomycetidae</taxon>
        <taxon>Pleosporales</taxon>
        <taxon>Pleosporineae</taxon>
        <taxon>Pleosporaceae</taxon>
        <taxon>Bipolaris</taxon>
    </lineage>
</organism>
<dbReference type="EMBL" id="KI964189">
    <property type="protein sequence ID" value="EUC40181.1"/>
    <property type="molecule type" value="Genomic_DNA"/>
</dbReference>
<keyword evidence="8" id="KW-0326">Glycosidase</keyword>
<evidence type="ECO:0000256" key="2">
    <source>
        <dbReference type="ARBA" id="ARBA00004613"/>
    </source>
</evidence>
<keyword evidence="5" id="KW-0964">Secreted</keyword>